<accession>A0ABN2LV43</accession>
<evidence type="ECO:0000313" key="2">
    <source>
        <dbReference type="EMBL" id="GAA1800182.1"/>
    </source>
</evidence>
<organism evidence="2 3">
    <name type="scientific">Leucobacter iarius</name>
    <dbReference type="NCBI Taxonomy" id="333963"/>
    <lineage>
        <taxon>Bacteria</taxon>
        <taxon>Bacillati</taxon>
        <taxon>Actinomycetota</taxon>
        <taxon>Actinomycetes</taxon>
        <taxon>Micrococcales</taxon>
        <taxon>Microbacteriaceae</taxon>
        <taxon>Leucobacter</taxon>
    </lineage>
</organism>
<sequence length="59" mass="6591">MDNCSLDREITREITRESKRDSEGPGQRERESGREGERGVLRRGKDPAVPQLGVPILSA</sequence>
<evidence type="ECO:0000256" key="1">
    <source>
        <dbReference type="SAM" id="MobiDB-lite"/>
    </source>
</evidence>
<protein>
    <submittedName>
        <fullName evidence="2">Uncharacterized protein</fullName>
    </submittedName>
</protein>
<dbReference type="EMBL" id="BAAAOB010000006">
    <property type="protein sequence ID" value="GAA1800182.1"/>
    <property type="molecule type" value="Genomic_DNA"/>
</dbReference>
<reference evidence="3" key="1">
    <citation type="journal article" date="2019" name="Int. J. Syst. Evol. Microbiol.">
        <title>The Global Catalogue of Microorganisms (GCM) 10K type strain sequencing project: providing services to taxonomists for standard genome sequencing and annotation.</title>
        <authorList>
            <consortium name="The Broad Institute Genomics Platform"/>
            <consortium name="The Broad Institute Genome Sequencing Center for Infectious Disease"/>
            <person name="Wu L."/>
            <person name="Ma J."/>
        </authorList>
    </citation>
    <scope>NUCLEOTIDE SEQUENCE [LARGE SCALE GENOMIC DNA]</scope>
    <source>
        <strain evidence="3">JCM 14736</strain>
    </source>
</reference>
<name>A0ABN2LV43_9MICO</name>
<comment type="caution">
    <text evidence="2">The sequence shown here is derived from an EMBL/GenBank/DDBJ whole genome shotgun (WGS) entry which is preliminary data.</text>
</comment>
<gene>
    <name evidence="2" type="ORF">GCM10009768_31440</name>
</gene>
<evidence type="ECO:0000313" key="3">
    <source>
        <dbReference type="Proteomes" id="UP001500851"/>
    </source>
</evidence>
<feature type="region of interest" description="Disordered" evidence="1">
    <location>
        <begin position="1"/>
        <end position="59"/>
    </location>
</feature>
<proteinExistence type="predicted"/>
<dbReference type="Proteomes" id="UP001500851">
    <property type="component" value="Unassembled WGS sequence"/>
</dbReference>
<keyword evidence="3" id="KW-1185">Reference proteome</keyword>
<feature type="compositionally biased region" description="Basic and acidic residues" evidence="1">
    <location>
        <begin position="1"/>
        <end position="46"/>
    </location>
</feature>